<dbReference type="OrthoDB" id="290051at2"/>
<feature type="transmembrane region" description="Helical" evidence="1">
    <location>
        <begin position="191"/>
        <end position="210"/>
    </location>
</feature>
<evidence type="ECO:0000313" key="3">
    <source>
        <dbReference type="EMBL" id="PSL24812.1"/>
    </source>
</evidence>
<dbReference type="Pfam" id="PF01757">
    <property type="entry name" value="Acyl_transf_3"/>
    <property type="match status" value="1"/>
</dbReference>
<dbReference type="GO" id="GO:0016747">
    <property type="term" value="F:acyltransferase activity, transferring groups other than amino-acyl groups"/>
    <property type="evidence" value="ECO:0007669"/>
    <property type="project" value="InterPro"/>
</dbReference>
<feature type="transmembrane region" description="Helical" evidence="1">
    <location>
        <begin position="7"/>
        <end position="25"/>
    </location>
</feature>
<protein>
    <submittedName>
        <fullName evidence="3">Peptidoglycan/LPS O-acetylase OafA/YrhL</fullName>
    </submittedName>
</protein>
<keyword evidence="1" id="KW-0812">Transmembrane</keyword>
<comment type="caution">
    <text evidence="3">The sequence shown here is derived from an EMBL/GenBank/DDBJ whole genome shotgun (WGS) entry which is preliminary data.</text>
</comment>
<dbReference type="EMBL" id="PYAS01000013">
    <property type="protein sequence ID" value="PSL24812.1"/>
    <property type="molecule type" value="Genomic_DNA"/>
</dbReference>
<sequence length="388" mass="43856">MKHNTKFLDGVRLVLALWVAVGHLYKYMGEESFLEIPIIGRVLLYNGAAVDGFMVITGFLMMYHYTLREDKEPPTERSTVTKFYLRRLFRIYPLYLLGIVAAYCMFDINAIWVNSNYEFFTGHGNVFTTTYSVNNRPGYIDLLTHLTFLHGFIPGQNVSILGPAWSLSLEMQYYAIFPILFGVLSRGKNTAFIAFFAISLACLYLSPIVFGDWNRSGSLVSLGAPSMITHKLIYFYFGMLISNVLMKRTSWVLLAVSIVVAAPVMGIMSTLVLVAIVLFMFADDIGHKWISSQLQLARDIFSGKVSKWGADVSYSLYLIHMIVMPGIIHLTISFGLNKYLTAAISLILFLVVNFVIGTLFFKFLEKPFINIGKRFISANEQQMVADVQ</sequence>
<reference evidence="3 4" key="1">
    <citation type="submission" date="2018-03" db="EMBL/GenBank/DDBJ databases">
        <title>Genomic Encyclopedia of Archaeal and Bacterial Type Strains, Phase II (KMG-II): from individual species to whole genera.</title>
        <authorList>
            <person name="Goeker M."/>
        </authorList>
    </citation>
    <scope>NUCLEOTIDE SEQUENCE [LARGE SCALE GENOMIC DNA]</scope>
    <source>
        <strain evidence="3 4">DSM 29057</strain>
    </source>
</reference>
<gene>
    <name evidence="3" type="ORF">CLV60_113237</name>
</gene>
<proteinExistence type="predicted"/>
<dbReference type="PANTHER" id="PTHR23028">
    <property type="entry name" value="ACETYLTRANSFERASE"/>
    <property type="match status" value="1"/>
</dbReference>
<feature type="transmembrane region" description="Helical" evidence="1">
    <location>
        <begin position="339"/>
        <end position="361"/>
    </location>
</feature>
<organism evidence="3 4">
    <name type="scientific">Dyadobacter jiangsuensis</name>
    <dbReference type="NCBI Taxonomy" id="1591085"/>
    <lineage>
        <taxon>Bacteria</taxon>
        <taxon>Pseudomonadati</taxon>
        <taxon>Bacteroidota</taxon>
        <taxon>Cytophagia</taxon>
        <taxon>Cytophagales</taxon>
        <taxon>Spirosomataceae</taxon>
        <taxon>Dyadobacter</taxon>
    </lineage>
</organism>
<name>A0A2P8FSW0_9BACT</name>
<feature type="transmembrane region" description="Helical" evidence="1">
    <location>
        <begin position="164"/>
        <end position="184"/>
    </location>
</feature>
<dbReference type="PANTHER" id="PTHR23028:SF53">
    <property type="entry name" value="ACYL_TRANSF_3 DOMAIN-CONTAINING PROTEIN"/>
    <property type="match status" value="1"/>
</dbReference>
<keyword evidence="1" id="KW-0472">Membrane</keyword>
<dbReference type="InterPro" id="IPR002656">
    <property type="entry name" value="Acyl_transf_3_dom"/>
</dbReference>
<feature type="transmembrane region" description="Helical" evidence="1">
    <location>
        <begin position="252"/>
        <end position="282"/>
    </location>
</feature>
<evidence type="ECO:0000259" key="2">
    <source>
        <dbReference type="Pfam" id="PF01757"/>
    </source>
</evidence>
<feature type="transmembrane region" description="Helical" evidence="1">
    <location>
        <begin position="88"/>
        <end position="112"/>
    </location>
</feature>
<dbReference type="GO" id="GO:0000271">
    <property type="term" value="P:polysaccharide biosynthetic process"/>
    <property type="evidence" value="ECO:0007669"/>
    <property type="project" value="TreeGrafter"/>
</dbReference>
<evidence type="ECO:0000313" key="4">
    <source>
        <dbReference type="Proteomes" id="UP000241964"/>
    </source>
</evidence>
<keyword evidence="1" id="KW-1133">Transmembrane helix</keyword>
<feature type="transmembrane region" description="Helical" evidence="1">
    <location>
        <begin position="222"/>
        <end position="245"/>
    </location>
</feature>
<feature type="domain" description="Acyltransferase 3" evidence="2">
    <location>
        <begin position="6"/>
        <end position="359"/>
    </location>
</feature>
<dbReference type="InterPro" id="IPR050879">
    <property type="entry name" value="Acyltransferase_3"/>
</dbReference>
<dbReference type="RefSeq" id="WP_106598139.1">
    <property type="nucleotide sequence ID" value="NZ_PYAS01000013.1"/>
</dbReference>
<evidence type="ECO:0000256" key="1">
    <source>
        <dbReference type="SAM" id="Phobius"/>
    </source>
</evidence>
<dbReference type="AlphaFoldDB" id="A0A2P8FSW0"/>
<feature type="transmembrane region" description="Helical" evidence="1">
    <location>
        <begin position="314"/>
        <end position="332"/>
    </location>
</feature>
<accession>A0A2P8FSW0</accession>
<keyword evidence="4" id="KW-1185">Reference proteome</keyword>
<dbReference type="GO" id="GO:0016020">
    <property type="term" value="C:membrane"/>
    <property type="evidence" value="ECO:0007669"/>
    <property type="project" value="TreeGrafter"/>
</dbReference>
<feature type="transmembrane region" description="Helical" evidence="1">
    <location>
        <begin position="45"/>
        <end position="67"/>
    </location>
</feature>
<dbReference type="Proteomes" id="UP000241964">
    <property type="component" value="Unassembled WGS sequence"/>
</dbReference>